<dbReference type="PROSITE" id="PS50853">
    <property type="entry name" value="FN3"/>
    <property type="match status" value="2"/>
</dbReference>
<dbReference type="InterPro" id="IPR003599">
    <property type="entry name" value="Ig_sub"/>
</dbReference>
<evidence type="ECO:0000256" key="1">
    <source>
        <dbReference type="ARBA" id="ARBA00022737"/>
    </source>
</evidence>
<feature type="domain" description="Ig-like" evidence="2">
    <location>
        <begin position="300"/>
        <end position="382"/>
    </location>
</feature>
<dbReference type="Pfam" id="PF13927">
    <property type="entry name" value="Ig_3"/>
    <property type="match status" value="1"/>
</dbReference>
<dbReference type="SMART" id="SM00060">
    <property type="entry name" value="FN3"/>
    <property type="match status" value="2"/>
</dbReference>
<dbReference type="SMART" id="SM00409">
    <property type="entry name" value="IG"/>
    <property type="match status" value="4"/>
</dbReference>
<proteinExistence type="predicted"/>
<dbReference type="InterPro" id="IPR036179">
    <property type="entry name" value="Ig-like_dom_sf"/>
</dbReference>
<dbReference type="SUPFAM" id="SSF49265">
    <property type="entry name" value="Fibronectin type III"/>
    <property type="match status" value="2"/>
</dbReference>
<reference evidence="4 5" key="2">
    <citation type="submission" date="2018-11" db="EMBL/GenBank/DDBJ databases">
        <authorList>
            <consortium name="Pathogen Informatics"/>
        </authorList>
    </citation>
    <scope>NUCLEOTIDE SEQUENCE [LARGE SCALE GENOMIC DNA]</scope>
</reference>
<dbReference type="InterPro" id="IPR036116">
    <property type="entry name" value="FN3_sf"/>
</dbReference>
<feature type="domain" description="Ig-like" evidence="2">
    <location>
        <begin position="504"/>
        <end position="587"/>
    </location>
</feature>
<protein>
    <submittedName>
        <fullName evidence="6">Contactin</fullName>
    </submittedName>
</protein>
<dbReference type="WBParaSite" id="ASIM_0001184501-mRNA-1">
    <property type="protein sequence ID" value="ASIM_0001184501-mRNA-1"/>
    <property type="gene ID" value="ASIM_0001184501"/>
</dbReference>
<dbReference type="PANTHER" id="PTHR13817">
    <property type="entry name" value="TITIN"/>
    <property type="match status" value="1"/>
</dbReference>
<dbReference type="InterPro" id="IPR003598">
    <property type="entry name" value="Ig_sub2"/>
</dbReference>
<dbReference type="SUPFAM" id="SSF48726">
    <property type="entry name" value="Immunoglobulin"/>
    <property type="match status" value="5"/>
</dbReference>
<sequence>MFTEKLEDVNSCPLDWIAASDYCIRFYPRAVDPETAQKICIGDSAQLLSIPTDENIYANLITDVRALLQVSSIVPAYCPYENELKCFENPSFLLYLTVGESFCIIFYLSSNSQRYFDAGLHELAWLIAANEWTPSTGITYDVWKSMQSVETRFLVFERTSNQNYKLSVASSTSTYPFICSLRPQFRRLLQYQQMLLPSGIPRLIEQPNKEYLYTYRSDQLYLILPCRAIGKPFPIVRWFKNGVEEVDFDTGNSSFLLSGGSLLINTENANENDRGAYAKFHCTAESELGVVRSVTAIVRPAFISAFHSSRMDVFAFNSPGRGARIECQAPLHYPKSLSFSWMTDGSTERFVSQTDRIFISHDGTLYFSYILKEDATSYACSLALSSTQSGHYGPFFKLKLPLRLSEYTFAPKIDELQPQVFPEHPQLKHTTYLECFAYARPSPRYKWSRVDGRPISTKAKLVNYGRVLKIDSLEPEDSGTYKCTAENEHGMDSAEVSLLIQARPEILRPLTDRIAASNTTTIFDCRLAASDGNIEWFRDAVPISPLLMSSKDRSRLTIKGIRREDSGIYECIAVNEVGSTSSSARLTVVDFMPRFDSNIMPKRIFAVIGAKLMIPCIYHASPNGFVQWSRQNGERVADNGRVRVDNSQLNALVIQRVERSDHGEFICTATNEYGQASFTIRLFVIDNPNVIVKPQSEFRARQGIDVNISCEIEIACEAPRNECPEALFEWTLNDRPVRSLPQYTTMHSMASEAYESDTSHSGSKVKHKFELELPSELGIHRDGRFACTSLFGGAAIEIDNRYVPLAPIHLRISNISSESASLSWTQPSIRQREQKHNRPSAIDTYVVEFRRSGTREWAIVPNGTLQTDINAPINSRSITSLTSFQSYQRNESLKRNATLNIDRVQFRVKVIATNGLSAISKSTEWFKTLPAPPNEIIKNVTWRRLDAEHVLIQWTPTDEVLLGDEAVVLHLQDYEMCSILLKQFFSKSNYGGPNFHYELWWNDETKDLHEMAILYESAHVIRLSNTKYNCKAIKLSIRGVNDAGKGPTSAETVLHISQQAPSRRATNLVSKVINSTCTLLHWQWTSGTECENLYGIKISCKAISNDSKDTHVNNSIAFGFTQWMICGLQPSTVYSCSVIPFDKYAHEGEQSDAVEIVTKSSPPQHAPHIKNWRLQKMHNILREVLIQCIWNGVPFRFVLCLQTSLLMSDTTWVQIYVSETASKPITLKISESALQTRRKPLARIDELRLMYYYTFRVGLPCICTFVEKQHGPFQNTRKKHAPIWALLKHSLSFPETLFGFIIPYVVER</sequence>
<dbReference type="CDD" id="cd00096">
    <property type="entry name" value="Ig"/>
    <property type="match status" value="1"/>
</dbReference>
<feature type="domain" description="Ig-like" evidence="2">
    <location>
        <begin position="593"/>
        <end position="679"/>
    </location>
</feature>
<dbReference type="Gene3D" id="3.10.100.10">
    <property type="entry name" value="Mannose-Binding Protein A, subunit A"/>
    <property type="match status" value="1"/>
</dbReference>
<dbReference type="Gene3D" id="2.60.40.10">
    <property type="entry name" value="Immunoglobulins"/>
    <property type="match status" value="7"/>
</dbReference>
<dbReference type="InterPro" id="IPR013783">
    <property type="entry name" value="Ig-like_fold"/>
</dbReference>
<feature type="domain" description="Ig-like" evidence="2">
    <location>
        <begin position="688"/>
        <end position="788"/>
    </location>
</feature>
<dbReference type="EMBL" id="UYRR01031058">
    <property type="protein sequence ID" value="VDK44791.1"/>
    <property type="molecule type" value="Genomic_DNA"/>
</dbReference>
<accession>A0A0M3JUI4</accession>
<feature type="domain" description="Ig-like" evidence="2">
    <location>
        <begin position="411"/>
        <end position="497"/>
    </location>
</feature>
<feature type="domain" description="Fibronectin type-III" evidence="3">
    <location>
        <begin position="1064"/>
        <end position="1161"/>
    </location>
</feature>
<name>A0A0M3JUI4_ANISI</name>
<dbReference type="SMART" id="SM00408">
    <property type="entry name" value="IGc2"/>
    <property type="match status" value="4"/>
</dbReference>
<dbReference type="SUPFAM" id="SSF56436">
    <property type="entry name" value="C-type lectin-like"/>
    <property type="match status" value="1"/>
</dbReference>
<dbReference type="InterPro" id="IPR013098">
    <property type="entry name" value="Ig_I-set"/>
</dbReference>
<dbReference type="Proteomes" id="UP000267096">
    <property type="component" value="Unassembled WGS sequence"/>
</dbReference>
<dbReference type="InterPro" id="IPR007110">
    <property type="entry name" value="Ig-like_dom"/>
</dbReference>
<feature type="domain" description="Fibronectin type-III" evidence="3">
    <location>
        <begin position="806"/>
        <end position="931"/>
    </location>
</feature>
<dbReference type="InterPro" id="IPR016187">
    <property type="entry name" value="CTDL_fold"/>
</dbReference>
<evidence type="ECO:0000313" key="4">
    <source>
        <dbReference type="EMBL" id="VDK44791.1"/>
    </source>
</evidence>
<dbReference type="InterPro" id="IPR016186">
    <property type="entry name" value="C-type_lectin-like/link_sf"/>
</dbReference>
<dbReference type="InterPro" id="IPR003961">
    <property type="entry name" value="FN3_dom"/>
</dbReference>
<dbReference type="PANTHER" id="PTHR13817:SF166">
    <property type="entry name" value="NEURONAL IGCAM-RELATED"/>
    <property type="match status" value="1"/>
</dbReference>
<reference evidence="6" key="1">
    <citation type="submission" date="2017-02" db="UniProtKB">
        <authorList>
            <consortium name="WormBaseParasite"/>
        </authorList>
    </citation>
    <scope>IDENTIFICATION</scope>
</reference>
<dbReference type="PROSITE" id="PS50835">
    <property type="entry name" value="IG_LIKE"/>
    <property type="match status" value="6"/>
</dbReference>
<organism evidence="6">
    <name type="scientific">Anisakis simplex</name>
    <name type="common">Herring worm</name>
    <dbReference type="NCBI Taxonomy" id="6269"/>
    <lineage>
        <taxon>Eukaryota</taxon>
        <taxon>Metazoa</taxon>
        <taxon>Ecdysozoa</taxon>
        <taxon>Nematoda</taxon>
        <taxon>Chromadorea</taxon>
        <taxon>Rhabditida</taxon>
        <taxon>Spirurina</taxon>
        <taxon>Ascaridomorpha</taxon>
        <taxon>Ascaridoidea</taxon>
        <taxon>Anisakidae</taxon>
        <taxon>Anisakis</taxon>
        <taxon>Anisakis simplex complex</taxon>
    </lineage>
</organism>
<dbReference type="CDD" id="cd00063">
    <property type="entry name" value="FN3"/>
    <property type="match status" value="1"/>
</dbReference>
<evidence type="ECO:0000313" key="6">
    <source>
        <dbReference type="WBParaSite" id="ASIM_0001184501-mRNA-1"/>
    </source>
</evidence>
<keyword evidence="1" id="KW-0677">Repeat</keyword>
<evidence type="ECO:0000259" key="2">
    <source>
        <dbReference type="PROSITE" id="PS50835"/>
    </source>
</evidence>
<evidence type="ECO:0000259" key="3">
    <source>
        <dbReference type="PROSITE" id="PS50853"/>
    </source>
</evidence>
<evidence type="ECO:0000313" key="5">
    <source>
        <dbReference type="Proteomes" id="UP000267096"/>
    </source>
</evidence>
<dbReference type="OrthoDB" id="5982258at2759"/>
<gene>
    <name evidence="4" type="ORF">ASIM_LOCUS11311</name>
</gene>
<dbReference type="Pfam" id="PF07679">
    <property type="entry name" value="I-set"/>
    <property type="match status" value="2"/>
</dbReference>
<dbReference type="InterPro" id="IPR050964">
    <property type="entry name" value="Striated_Muscle_Regulatory"/>
</dbReference>
<feature type="domain" description="Ig-like" evidence="2">
    <location>
        <begin position="201"/>
        <end position="277"/>
    </location>
</feature>
<keyword evidence="5" id="KW-1185">Reference proteome</keyword>